<dbReference type="EMBL" id="CAADGD010000252">
    <property type="protein sequence ID" value="VFK73687.1"/>
    <property type="molecule type" value="Genomic_DNA"/>
</dbReference>
<name>A0A451ARI8_9GAMM</name>
<proteinExistence type="predicted"/>
<gene>
    <name evidence="1" type="ORF">BECKUNK1418G_GA0071005_12573</name>
    <name evidence="2" type="ORF">BECKUNK1418H_GA0071006_12523</name>
</gene>
<accession>A0A451ARI8</accession>
<sequence>MGIGHGFGASWGSIGQTFAHGIAQGGLSELAGGDFRSGFLGGMIGHTAGSWSRGAFKGTSANAVIGRTMAAAIAGGASAKLGGGKFANGAMTGAFAHLFNNEANRLSARERHWRRNEINNNDANVPSDLAAARADPNFREMSSERSIYHRMGSNGKDNLKFISSDGHYEAVYNAKSGALVTDVVNRGTYNYASPDNGFSHFAKDVLPYWRWGNGPSDPTTMWQRVTGSY</sequence>
<dbReference type="EMBL" id="CAADFZ010000257">
    <property type="protein sequence ID" value="VFK68666.1"/>
    <property type="molecule type" value="Genomic_DNA"/>
</dbReference>
<evidence type="ECO:0000313" key="2">
    <source>
        <dbReference type="EMBL" id="VFK73687.1"/>
    </source>
</evidence>
<protein>
    <submittedName>
        <fullName evidence="1">Uncharacterized protein</fullName>
    </submittedName>
</protein>
<reference evidence="1" key="1">
    <citation type="submission" date="2019-02" db="EMBL/GenBank/DDBJ databases">
        <authorList>
            <person name="Gruber-Vodicka R. H."/>
            <person name="Seah K. B. B."/>
        </authorList>
    </citation>
    <scope>NUCLEOTIDE SEQUENCE</scope>
    <source>
        <strain evidence="2">BECK_BY19</strain>
        <strain evidence="1">BECK_BY8</strain>
    </source>
</reference>
<dbReference type="AlphaFoldDB" id="A0A451ARI8"/>
<evidence type="ECO:0000313" key="1">
    <source>
        <dbReference type="EMBL" id="VFK68666.1"/>
    </source>
</evidence>
<organism evidence="1">
    <name type="scientific">Candidatus Kentrum sp. UNK</name>
    <dbReference type="NCBI Taxonomy" id="2126344"/>
    <lineage>
        <taxon>Bacteria</taxon>
        <taxon>Pseudomonadati</taxon>
        <taxon>Pseudomonadota</taxon>
        <taxon>Gammaproteobacteria</taxon>
        <taxon>Candidatus Kentrum</taxon>
    </lineage>
</organism>